<accession>A0A0G2H7F4</accession>
<dbReference type="Proteomes" id="UP001430584">
    <property type="component" value="Unassembled WGS sequence"/>
</dbReference>
<sequence>MLGFMDYVQNAFYETTHWNHDNSYSYLTGTAQALLDFQTPRGLRLNLSSLSSPNLATSYSIGTVGVVDGSLSYLYSSLALDVKSRSSDIDLHNVVRGYRHLKELRRPDEPWWWEVWHRGKRIDRRATVLYGRLFLPTNSLEALYLRRVSPTRQVRIAAVSDSNMNNGGTILGVVQNDYGKYSTEYLYSTDSALLGVRGLYNFGLDPRTPGGGGNGDDDAKSPSAERVSGMFSAGAELYYGLLNKSGGMSTGLRFTTLPQHTGFPYTMTLTLNPLMGSLSSTYAVKAGHNVALCSRFDFNFYSYESDLQLGCELWQRRRDADAEWAVRMLRPGWAQRTPSPDEDVTGVIKARVDQNWRIGVLWEGRIKELLFTVGASFDLKRREQIFRAVGVEVQYSS</sequence>
<protein>
    <recommendedName>
        <fullName evidence="6">Mitochondrial distribution and morphology protein 10</fullName>
    </recommendedName>
    <alternativeName>
        <fullName evidence="6">Mitochondrial inheritance component MDM10</fullName>
    </alternativeName>
</protein>
<dbReference type="GO" id="GO:0015914">
    <property type="term" value="P:phospholipid transport"/>
    <property type="evidence" value="ECO:0007669"/>
    <property type="project" value="TreeGrafter"/>
</dbReference>
<gene>
    <name evidence="6 7" type="primary">MDM10</name>
    <name evidence="7" type="ORF">SLS55_002631</name>
    <name evidence="8" type="ORF">UCDDS831_g02384</name>
</gene>
<dbReference type="GO" id="GO:0070096">
    <property type="term" value="P:mitochondrial outer membrane translocase complex assembly"/>
    <property type="evidence" value="ECO:0007669"/>
    <property type="project" value="UniProtKB-UniRule"/>
</dbReference>
<reference evidence="8 9" key="1">
    <citation type="submission" date="2015-03" db="EMBL/GenBank/DDBJ databases">
        <authorList>
            <person name="Morales-Cruz A."/>
            <person name="Amrine K.C."/>
            <person name="Cantu D."/>
        </authorList>
    </citation>
    <scope>NUCLEOTIDE SEQUENCE [LARGE SCALE GENOMIC DNA]</scope>
    <source>
        <strain evidence="8">DS831</strain>
    </source>
</reference>
<evidence type="ECO:0000256" key="5">
    <source>
        <dbReference type="ARBA" id="ARBA00023136"/>
    </source>
</evidence>
<reference evidence="7 10" key="3">
    <citation type="submission" date="2024-02" db="EMBL/GenBank/DDBJ databases">
        <title>De novo assembly and annotation of 12 fungi associated with fruit tree decline syndrome in Ontario, Canada.</title>
        <authorList>
            <person name="Sulman M."/>
            <person name="Ellouze W."/>
            <person name="Ilyukhin E."/>
        </authorList>
    </citation>
    <scope>NUCLEOTIDE SEQUENCE [LARGE SCALE GENOMIC DNA]</scope>
    <source>
        <strain evidence="7 10">FDS-637</strain>
    </source>
</reference>
<evidence type="ECO:0000256" key="2">
    <source>
        <dbReference type="ARBA" id="ARBA00022692"/>
    </source>
</evidence>
<comment type="domain">
    <text evidence="6">Lacks alpha-helical transmembrane segments, suggesting that it resides in the membrane via beta-sheet conformations similar to those predicted for other outer membrane proteins and porin.</text>
</comment>
<name>A0A0G2H7F4_9PEZI</name>
<dbReference type="EMBL" id="JAJVCZ030000002">
    <property type="protein sequence ID" value="KAL0263650.1"/>
    <property type="molecule type" value="Genomic_DNA"/>
</dbReference>
<dbReference type="EMBL" id="LAQI01000057">
    <property type="protein sequence ID" value="KKY24590.1"/>
    <property type="molecule type" value="Genomic_DNA"/>
</dbReference>
<dbReference type="PANTHER" id="PTHR28035:SF1">
    <property type="entry name" value="MITOCHONDRIAL DISTRIBUTION AND MORPHOLOGY PROTEIN 10"/>
    <property type="match status" value="1"/>
</dbReference>
<evidence type="ECO:0000313" key="8">
    <source>
        <dbReference type="EMBL" id="KKY24590.1"/>
    </source>
</evidence>
<dbReference type="GO" id="GO:0001401">
    <property type="term" value="C:SAM complex"/>
    <property type="evidence" value="ECO:0007669"/>
    <property type="project" value="TreeGrafter"/>
</dbReference>
<evidence type="ECO:0000256" key="6">
    <source>
        <dbReference type="HAMAP-Rule" id="MF_03102"/>
    </source>
</evidence>
<dbReference type="GO" id="GO:0045040">
    <property type="term" value="P:protein insertion into mitochondrial outer membrane"/>
    <property type="evidence" value="ECO:0007669"/>
    <property type="project" value="UniProtKB-UniRule"/>
</dbReference>
<dbReference type="Proteomes" id="UP000034182">
    <property type="component" value="Unassembled WGS sequence"/>
</dbReference>
<dbReference type="Gene3D" id="2.40.160.10">
    <property type="entry name" value="Porin"/>
    <property type="match status" value="1"/>
</dbReference>
<keyword evidence="10" id="KW-1185">Reference proteome</keyword>
<dbReference type="InterPro" id="IPR027539">
    <property type="entry name" value="Mdm10"/>
</dbReference>
<keyword evidence="5 6" id="KW-0472">Membrane</keyword>
<dbReference type="HAMAP" id="MF_03102">
    <property type="entry name" value="Mdm10"/>
    <property type="match status" value="1"/>
</dbReference>
<organism evidence="8 9">
    <name type="scientific">Diplodia seriata</name>
    <dbReference type="NCBI Taxonomy" id="420778"/>
    <lineage>
        <taxon>Eukaryota</taxon>
        <taxon>Fungi</taxon>
        <taxon>Dikarya</taxon>
        <taxon>Ascomycota</taxon>
        <taxon>Pezizomycotina</taxon>
        <taxon>Dothideomycetes</taxon>
        <taxon>Dothideomycetes incertae sedis</taxon>
        <taxon>Botryosphaeriales</taxon>
        <taxon>Botryosphaeriaceae</taxon>
        <taxon>Diplodia</taxon>
    </lineage>
</organism>
<evidence type="ECO:0000313" key="7">
    <source>
        <dbReference type="EMBL" id="KAL0263650.1"/>
    </source>
</evidence>
<dbReference type="InterPro" id="IPR023614">
    <property type="entry name" value="Porin_dom_sf"/>
</dbReference>
<comment type="function">
    <text evidence="6">Component of the ERMES/MDM complex, which serves as a molecular tether to connect the endoplasmic reticulum and mitochondria. Components of this complex are involved in the control of mitochondrial shape and protein biogenesis and may function in phospholipid exchange. MDM10 is involved in the late assembly steps of the general translocase of the mitochondrial outer membrane (TOM complex). Functions in the TOM40-specific route of the assembly of outer membrane beta-barrel proteins, including the association of TOM40 with the receptor TOM22 and small TOM proteins. Can associate with the SAM(core) complex as well as the MDM12-MMM1 complex, both involved in late steps of the major beta-barrel assembly pathway, that is responsible for biogenesis of all outer membrane beta-barrel proteins. May act as a switch that shuttles between both complexes and channels precursor proteins into the TOM40-specific pathway. Plays a role in mitochondrial morphology and in the inheritance of mitochondria.</text>
</comment>
<evidence type="ECO:0000256" key="3">
    <source>
        <dbReference type="ARBA" id="ARBA00022787"/>
    </source>
</evidence>
<evidence type="ECO:0000313" key="10">
    <source>
        <dbReference type="Proteomes" id="UP001430584"/>
    </source>
</evidence>
<comment type="similarity">
    <text evidence="6">Belongs to the MDM10 family.</text>
</comment>
<evidence type="ECO:0000256" key="4">
    <source>
        <dbReference type="ARBA" id="ARBA00023128"/>
    </source>
</evidence>
<dbReference type="Pfam" id="PF12519">
    <property type="entry name" value="MDM10"/>
    <property type="match status" value="2"/>
</dbReference>
<keyword evidence="1 6" id="KW-1134">Transmembrane beta strand</keyword>
<dbReference type="RefSeq" id="XP_066636679.1">
    <property type="nucleotide sequence ID" value="XM_066774112.1"/>
</dbReference>
<dbReference type="AlphaFoldDB" id="A0A0G2H7F4"/>
<keyword evidence="2 6" id="KW-0812">Transmembrane</keyword>
<comment type="caution">
    <text evidence="8">The sequence shown here is derived from an EMBL/GenBank/DDBJ whole genome shotgun (WGS) entry which is preliminary data.</text>
</comment>
<dbReference type="GO" id="GO:0051654">
    <property type="term" value="P:establishment of mitochondrion localization"/>
    <property type="evidence" value="ECO:0007669"/>
    <property type="project" value="TreeGrafter"/>
</dbReference>
<reference evidence="8 9" key="2">
    <citation type="submission" date="2015-05" db="EMBL/GenBank/DDBJ databases">
        <title>Distinctive expansion of gene families associated with plant cell wall degradation and secondary metabolism in the genomes of grapevine trunk pathogens.</title>
        <authorList>
            <person name="Lawrence D.P."/>
            <person name="Travadon R."/>
            <person name="Rolshausen P.E."/>
            <person name="Baumgartner K."/>
        </authorList>
    </citation>
    <scope>NUCLEOTIDE SEQUENCE [LARGE SCALE GENOMIC DNA]</scope>
    <source>
        <strain evidence="8">DS831</strain>
    </source>
</reference>
<dbReference type="PANTHER" id="PTHR28035">
    <property type="entry name" value="MITOCHONDRIAL DISTRIBUTION AND MORPHOLOGY PROTEIN 10"/>
    <property type="match status" value="1"/>
</dbReference>
<dbReference type="GeneID" id="92006716"/>
<evidence type="ECO:0000313" key="9">
    <source>
        <dbReference type="Proteomes" id="UP000034182"/>
    </source>
</evidence>
<dbReference type="GO" id="GO:0032865">
    <property type="term" value="C:ERMES complex"/>
    <property type="evidence" value="ECO:0007669"/>
    <property type="project" value="UniProtKB-UniRule"/>
</dbReference>
<proteinExistence type="inferred from homology"/>
<comment type="subcellular location">
    <subcellularLocation>
        <location evidence="6">Mitochondrion outer membrane</location>
        <topology evidence="6">Multi-pass membrane protein</topology>
    </subcellularLocation>
    <text evidence="6">The ERMES/MDM complex localizes to a few discrete foci (around 10 per single cell), that represent mitochondria-endoplasmic reticulum junctions. These foci are often found next to mtDNA nucleoids.</text>
</comment>
<keyword evidence="4 6" id="KW-0496">Mitochondrion</keyword>
<keyword evidence="3 6" id="KW-1000">Mitochondrion outer membrane</keyword>
<dbReference type="GO" id="GO:1990456">
    <property type="term" value="P:mitochondrion-endoplasmic reticulum membrane tethering"/>
    <property type="evidence" value="ECO:0007669"/>
    <property type="project" value="UniProtKB-UniRule"/>
</dbReference>
<evidence type="ECO:0000256" key="1">
    <source>
        <dbReference type="ARBA" id="ARBA00022452"/>
    </source>
</evidence>
<comment type="subunit">
    <text evidence="6">Component of the ER-mitochondria encounter structure (ERMES) or MDM complex, composed of MMM1, MDM10, MDM12 and MDM34. Associates with the mitochondrial outer membrane sorting assembly machinery SAM(core) complex.</text>
</comment>